<dbReference type="InterPro" id="IPR007016">
    <property type="entry name" value="O-antigen_ligase-rel_domated"/>
</dbReference>
<feature type="transmembrane region" description="Helical" evidence="5">
    <location>
        <begin position="370"/>
        <end position="388"/>
    </location>
</feature>
<evidence type="ECO:0000256" key="3">
    <source>
        <dbReference type="ARBA" id="ARBA00022989"/>
    </source>
</evidence>
<dbReference type="PANTHER" id="PTHR37422:SF17">
    <property type="entry name" value="O-ANTIGEN LIGASE"/>
    <property type="match status" value="1"/>
</dbReference>
<dbReference type="EMBL" id="LVYU01000084">
    <property type="protein sequence ID" value="KZB00783.1"/>
    <property type="molecule type" value="Genomic_DNA"/>
</dbReference>
<evidence type="ECO:0000256" key="2">
    <source>
        <dbReference type="ARBA" id="ARBA00022692"/>
    </source>
</evidence>
<feature type="transmembrane region" description="Helical" evidence="5">
    <location>
        <begin position="400"/>
        <end position="417"/>
    </location>
</feature>
<dbReference type="PANTHER" id="PTHR37422">
    <property type="entry name" value="TEICHURONIC ACID BIOSYNTHESIS PROTEIN TUAE"/>
    <property type="match status" value="1"/>
</dbReference>
<feature type="transmembrane region" description="Helical" evidence="5">
    <location>
        <begin position="339"/>
        <end position="358"/>
    </location>
</feature>
<evidence type="ECO:0000256" key="1">
    <source>
        <dbReference type="ARBA" id="ARBA00004141"/>
    </source>
</evidence>
<dbReference type="AlphaFoldDB" id="A0A154IJR5"/>
<feature type="transmembrane region" description="Helical" evidence="5">
    <location>
        <begin position="21"/>
        <end position="41"/>
    </location>
</feature>
<dbReference type="InterPro" id="IPR051533">
    <property type="entry name" value="WaaL-like"/>
</dbReference>
<proteinExistence type="predicted"/>
<sequence length="441" mass="48681">MRAYTLRIANGPTVSWRAIECWGAGLCLFLQTGALFPLMLADADGGLSDHAKSILRLLCLPVYGFTLLMLVRNFPQFLAALKRNWLVPLMVAMPFVSVFWSVGPSTTLRRAIGLLFTVLLAYVLAIRFTPRQLLLIAFATFGACIVLSLLIFLVSPGLARMPTDSAARGIFIHKNSLGWYAGMMILVSTAVVMDGNRGLRRTALILLMAGGACLFLSGSMTATIATVSAYCLIGFYSTLQRIRGIGRIVFILFFFQMFVGILLLLHEFLVPFLEALGKDATLTGRVPLWELVDGQIADHLLLGFGYQAFWTEANPEAWIIWSKIQWMAPHAHNGFRDTLLSFGIGGMTLFALMLLQALRQGAALQCGDPHYGWLWLNVFTVVVLVMNLTETIFLIQNDAIFILFTTAIIMFSLYKPVVTSTAPGRQLRAPARSPTAELQIS</sequence>
<feature type="transmembrane region" description="Helical" evidence="5">
    <location>
        <begin position="108"/>
        <end position="126"/>
    </location>
</feature>
<evidence type="ECO:0000259" key="6">
    <source>
        <dbReference type="Pfam" id="PF04932"/>
    </source>
</evidence>
<keyword evidence="4 5" id="KW-0472">Membrane</keyword>
<reference evidence="7" key="1">
    <citation type="submission" date="2016-03" db="EMBL/GenBank/DDBJ databases">
        <title>Microsymbionts genomes from the relict species Vavilovia formosa.</title>
        <authorList>
            <person name="Chirak E."/>
            <person name="Kimeklis A."/>
            <person name="Kopat V."/>
            <person name="Andronov E."/>
        </authorList>
    </citation>
    <scope>NUCLEOTIDE SEQUENCE [LARGE SCALE GENOMIC DNA]</scope>
    <source>
        <strain evidence="7">Vaf12</strain>
    </source>
</reference>
<feature type="transmembrane region" description="Helical" evidence="5">
    <location>
        <begin position="83"/>
        <end position="102"/>
    </location>
</feature>
<comment type="caution">
    <text evidence="7">The sequence shown here is derived from an EMBL/GenBank/DDBJ whole genome shotgun (WGS) entry which is preliminary data.</text>
</comment>
<feature type="transmembrane region" description="Helical" evidence="5">
    <location>
        <begin position="133"/>
        <end position="157"/>
    </location>
</feature>
<evidence type="ECO:0000256" key="4">
    <source>
        <dbReference type="ARBA" id="ARBA00023136"/>
    </source>
</evidence>
<name>A0A154IJR5_RHILE</name>
<accession>A0A154IJR5</accession>
<keyword evidence="2 5" id="KW-0812">Transmembrane</keyword>
<comment type="subcellular location">
    <subcellularLocation>
        <location evidence="1">Membrane</location>
        <topology evidence="1">Multi-pass membrane protein</topology>
    </subcellularLocation>
</comment>
<feature type="transmembrane region" description="Helical" evidence="5">
    <location>
        <begin position="177"/>
        <end position="193"/>
    </location>
</feature>
<feature type="transmembrane region" description="Helical" evidence="5">
    <location>
        <begin position="53"/>
        <end position="71"/>
    </location>
</feature>
<gene>
    <name evidence="7" type="ORF">A4A59_15880</name>
</gene>
<evidence type="ECO:0000313" key="7">
    <source>
        <dbReference type="EMBL" id="KZB00783.1"/>
    </source>
</evidence>
<dbReference type="Pfam" id="PF04932">
    <property type="entry name" value="Wzy_C"/>
    <property type="match status" value="1"/>
</dbReference>
<keyword evidence="3 5" id="KW-1133">Transmembrane helix</keyword>
<organism evidence="7">
    <name type="scientific">Rhizobium leguminosarum</name>
    <dbReference type="NCBI Taxonomy" id="384"/>
    <lineage>
        <taxon>Bacteria</taxon>
        <taxon>Pseudomonadati</taxon>
        <taxon>Pseudomonadota</taxon>
        <taxon>Alphaproteobacteria</taxon>
        <taxon>Hyphomicrobiales</taxon>
        <taxon>Rhizobiaceae</taxon>
        <taxon>Rhizobium/Agrobacterium group</taxon>
        <taxon>Rhizobium</taxon>
    </lineage>
</organism>
<dbReference type="GO" id="GO:0016020">
    <property type="term" value="C:membrane"/>
    <property type="evidence" value="ECO:0007669"/>
    <property type="project" value="UniProtKB-SubCell"/>
</dbReference>
<feature type="transmembrane region" description="Helical" evidence="5">
    <location>
        <begin position="248"/>
        <end position="269"/>
    </location>
</feature>
<dbReference type="RefSeq" id="WP_062941760.1">
    <property type="nucleotide sequence ID" value="NZ_CP171849.1"/>
</dbReference>
<feature type="transmembrane region" description="Helical" evidence="5">
    <location>
        <begin position="205"/>
        <end position="236"/>
    </location>
</feature>
<protein>
    <submittedName>
        <fullName evidence="7">Exopolysaccharide biosynthesis protein</fullName>
    </submittedName>
</protein>
<feature type="domain" description="O-antigen ligase-related" evidence="6">
    <location>
        <begin position="206"/>
        <end position="351"/>
    </location>
</feature>
<evidence type="ECO:0000256" key="5">
    <source>
        <dbReference type="SAM" id="Phobius"/>
    </source>
</evidence>